<accession>A0A914QZ62</accession>
<sequence>MSSKSPESLVQQLFSLAQPFFEHLPQYTDRLLIRFSVKLETLQFYTEQIIEPIDSDLPSSDASNDKPVLQPHEIAKKNIFKYMKNPSVGVHQNQVFIGLSMAFAPIPPTVEATAEQVKVLYFVGLSLSMVPHRWVLEPTHVAGTIFSEKDFVQTEKKDVPYSFNCMVKLKEDASPTFENDVEKLIYMFSNHGNSKIFGETIEYFDRYFANPSLEEIPPLYHVIIEDKKRKIVAADGEYLKECKLLYDEAAVAGVVTKK</sequence>
<dbReference type="Proteomes" id="UP000887578">
    <property type="component" value="Unplaced"/>
</dbReference>
<proteinExistence type="predicted"/>
<keyword evidence="1" id="KW-1185">Reference proteome</keyword>
<organism evidence="1 2">
    <name type="scientific">Panagrolaimus davidi</name>
    <dbReference type="NCBI Taxonomy" id="227884"/>
    <lineage>
        <taxon>Eukaryota</taxon>
        <taxon>Metazoa</taxon>
        <taxon>Ecdysozoa</taxon>
        <taxon>Nematoda</taxon>
        <taxon>Chromadorea</taxon>
        <taxon>Rhabditida</taxon>
        <taxon>Tylenchina</taxon>
        <taxon>Panagrolaimomorpha</taxon>
        <taxon>Panagrolaimoidea</taxon>
        <taxon>Panagrolaimidae</taxon>
        <taxon>Panagrolaimus</taxon>
    </lineage>
</organism>
<evidence type="ECO:0000313" key="1">
    <source>
        <dbReference type="Proteomes" id="UP000887578"/>
    </source>
</evidence>
<evidence type="ECO:0000313" key="2">
    <source>
        <dbReference type="WBParaSite" id="PDA_v2.g9434.t1"/>
    </source>
</evidence>
<protein>
    <submittedName>
        <fullName evidence="2">Uncharacterized protein</fullName>
    </submittedName>
</protein>
<dbReference type="AlphaFoldDB" id="A0A914QZ62"/>
<name>A0A914QZ62_9BILA</name>
<reference evidence="2" key="1">
    <citation type="submission" date="2022-11" db="UniProtKB">
        <authorList>
            <consortium name="WormBaseParasite"/>
        </authorList>
    </citation>
    <scope>IDENTIFICATION</scope>
</reference>
<dbReference type="WBParaSite" id="PDA_v2.g9434.t1">
    <property type="protein sequence ID" value="PDA_v2.g9434.t1"/>
    <property type="gene ID" value="PDA_v2.g9434"/>
</dbReference>